<keyword evidence="1" id="KW-0378">Hydrolase</keyword>
<feature type="signal peptide" evidence="2">
    <location>
        <begin position="1"/>
        <end position="24"/>
    </location>
</feature>
<dbReference type="PANTHER" id="PTHR37842">
    <property type="match status" value="1"/>
</dbReference>
<dbReference type="Pfam" id="PF17829">
    <property type="entry name" value="GH115_C"/>
    <property type="match status" value="1"/>
</dbReference>
<dbReference type="EMBL" id="CAJRGZ010000019">
    <property type="protein sequence ID" value="CAG5164097.1"/>
    <property type="molecule type" value="Genomic_DNA"/>
</dbReference>
<reference evidence="4" key="1">
    <citation type="submission" date="2021-05" db="EMBL/GenBank/DDBJ databases">
        <authorList>
            <person name="Stam R."/>
        </authorList>
    </citation>
    <scope>NUCLEOTIDE SEQUENCE</scope>
    <source>
        <strain evidence="4">CS162</strain>
    </source>
</reference>
<evidence type="ECO:0000313" key="4">
    <source>
        <dbReference type="EMBL" id="CAG5164097.1"/>
    </source>
</evidence>
<proteinExistence type="predicted"/>
<comment type="caution">
    <text evidence="4">The sequence shown here is derived from an EMBL/GenBank/DDBJ whole genome shotgun (WGS) entry which is preliminary data.</text>
</comment>
<dbReference type="Gene3D" id="1.20.58.2150">
    <property type="match status" value="1"/>
</dbReference>
<dbReference type="InterPro" id="IPR042301">
    <property type="entry name" value="GH115_sf"/>
</dbReference>
<dbReference type="RefSeq" id="XP_043170165.1">
    <property type="nucleotide sequence ID" value="XM_043314230.1"/>
</dbReference>
<dbReference type="Gene3D" id="2.60.120.1620">
    <property type="match status" value="1"/>
</dbReference>
<keyword evidence="5" id="KW-1185">Reference proteome</keyword>
<gene>
    <name evidence="4" type="ORF">ALTATR162_LOCUS6608</name>
</gene>
<name>A0A8J2I774_9PLEO</name>
<dbReference type="SUPFAM" id="SSF55545">
    <property type="entry name" value="beta-N-acetylhexosaminidase-like domain"/>
    <property type="match status" value="1"/>
</dbReference>
<dbReference type="Pfam" id="PF15979">
    <property type="entry name" value="Glyco_hydro_115"/>
    <property type="match status" value="1"/>
</dbReference>
<dbReference type="GO" id="GO:0016787">
    <property type="term" value="F:hydrolase activity"/>
    <property type="evidence" value="ECO:0007669"/>
    <property type="project" value="UniProtKB-KW"/>
</dbReference>
<dbReference type="AlphaFoldDB" id="A0A8J2I774"/>
<dbReference type="PANTHER" id="PTHR37842:SF2">
    <property type="entry name" value="GYLCOSYL HYDROLASE 115 C-TERMINAL DOMAIN-CONTAINING PROTEIN"/>
    <property type="match status" value="1"/>
</dbReference>
<dbReference type="OrthoDB" id="4849794at2759"/>
<dbReference type="Gene3D" id="3.20.20.520">
    <property type="entry name" value="Glycosyl hydrolase family 115"/>
    <property type="match status" value="1"/>
</dbReference>
<evidence type="ECO:0000313" key="5">
    <source>
        <dbReference type="Proteomes" id="UP000676310"/>
    </source>
</evidence>
<dbReference type="Gene3D" id="3.30.379.10">
    <property type="entry name" value="Chitobiase/beta-hexosaminidase domain 2-like"/>
    <property type="match status" value="1"/>
</dbReference>
<evidence type="ECO:0000259" key="3">
    <source>
        <dbReference type="Pfam" id="PF17829"/>
    </source>
</evidence>
<accession>A0A8J2I774</accession>
<dbReference type="InterPro" id="IPR029018">
    <property type="entry name" value="Hex-like_dom2"/>
</dbReference>
<sequence>MELLSHTIVGALSLSVAFAGSASAVEAFRKPTVTTTGGNGTLLASRGSPVSIHADAADWPGVLRAAHDLAIDFGRVTGTNGTLTASGTATANASMIFNVTGISQDWSVSGSAASSSTGGTIIVGTIGNSSLIDDLISSGQLDVSEIEGQWESYVSAVVHNVGNMTGDALVIAGSDRRGAIYGIYDVSEQIGVSPWHWFADVPAKKHESIYLLQTTKVQKTPSVKYRGFFINDEAPALTGWANDRYPLSPYGAPFGAQFYSKVFELLLRSKANYLWPAMWNGMFNVDDARNQPLADEYGIVMGTSHTEPMVRATQEWSKVAKGAESGWSWATNNATLYDYFYEGAERAAPYENVVTVGMRGYHDTAMSADVQTSVLEAVVDAQQDILNKIHGNASEVPQMWCLYKEVQDYFEAGMQVPDWVTLLWTEDNWQNIRRLPVGDEKKRSGGAGVYYHFDYVGDSRNYKWQDTIQLQKTYEQMKLAKDREADRIWIVNVGDIKPAEIAISHWFDIAYDMDSYDESSVPEWLTGFAARNFGEEHAETIAEIMDEYGFLANMRKFEWVEPSSFSVLNYEEADHILARWEALAERANEVNAALSPEQQPAFYEIILHRVLAGGNHVDVQVSGARNIIYAQMGRNSANRWMQRVIDGMNKDHNLTKLYHTQLNGKWDHMMDQTHLGYQGYWQQPMRQSTPDLRWVQTLERSLAGDMGVSVEGSNATIPGDDMWHGNGASSLTLPAITPFTPKRWVEISHRGVGPFSWNISADPFVTLSQVKGTMQPNDEDIRIYVDVDWSKVEDGFGAQSKLNFSSSTDYGTQGGNPQVMVMVNKTSIPEDFNAGFVESAGQLAFEAEHYTRTTPGSSDHSYQVLPKYGRTLSGVKLADSLAEGLDSSSAPSLEYDFVTFTPTTSAKGLNVTLILTPTHNINPKVPLAYIAQVDNKTEARRQFVIDQPQPNFPVGWGKAVADSAWYNTTNHGELAPGKHTLKLWLVEANVILQKVVLDLGGVVYSHNGPPESYRVGGGNTTMY</sequence>
<dbReference type="GeneID" id="67018516"/>
<evidence type="ECO:0000256" key="2">
    <source>
        <dbReference type="SAM" id="SignalP"/>
    </source>
</evidence>
<dbReference type="InterPro" id="IPR031924">
    <property type="entry name" value="GH115"/>
</dbReference>
<dbReference type="Proteomes" id="UP000676310">
    <property type="component" value="Unassembled WGS sequence"/>
</dbReference>
<feature type="domain" description="Gylcosyl hydrolase 115 C-terminal" evidence="3">
    <location>
        <begin position="835"/>
        <end position="1011"/>
    </location>
</feature>
<feature type="chain" id="PRO_5035159009" description="Gylcosyl hydrolase 115 C-terminal domain-containing protein" evidence="2">
    <location>
        <begin position="25"/>
        <end position="1023"/>
    </location>
</feature>
<organism evidence="4 5">
    <name type="scientific">Alternaria atra</name>
    <dbReference type="NCBI Taxonomy" id="119953"/>
    <lineage>
        <taxon>Eukaryota</taxon>
        <taxon>Fungi</taxon>
        <taxon>Dikarya</taxon>
        <taxon>Ascomycota</taxon>
        <taxon>Pezizomycotina</taxon>
        <taxon>Dothideomycetes</taxon>
        <taxon>Pleosporomycetidae</taxon>
        <taxon>Pleosporales</taxon>
        <taxon>Pleosporineae</taxon>
        <taxon>Pleosporaceae</taxon>
        <taxon>Alternaria</taxon>
        <taxon>Alternaria sect. Ulocladioides</taxon>
    </lineage>
</organism>
<dbReference type="InterPro" id="IPR041437">
    <property type="entry name" value="GH115_C"/>
</dbReference>
<protein>
    <recommendedName>
        <fullName evidence="3">Gylcosyl hydrolase 115 C-terminal domain-containing protein</fullName>
    </recommendedName>
</protein>
<keyword evidence="2" id="KW-0732">Signal</keyword>
<evidence type="ECO:0000256" key="1">
    <source>
        <dbReference type="ARBA" id="ARBA00022801"/>
    </source>
</evidence>